<accession>A0A4R4Q0T3</accession>
<protein>
    <submittedName>
        <fullName evidence="2">Uncharacterized protein</fullName>
    </submittedName>
</protein>
<keyword evidence="1" id="KW-1133">Transmembrane helix</keyword>
<reference evidence="2 3" key="1">
    <citation type="submission" date="2019-03" db="EMBL/GenBank/DDBJ databases">
        <title>Draft genome sequences of novel Actinobacteria.</title>
        <authorList>
            <person name="Sahin N."/>
            <person name="Ay H."/>
            <person name="Saygin H."/>
        </authorList>
    </citation>
    <scope>NUCLEOTIDE SEQUENCE [LARGE SCALE GENOMIC DNA]</scope>
    <source>
        <strain evidence="2 3">JCM 30547</strain>
    </source>
</reference>
<sequence length="203" mass="21875">MSPDQSVEPFVVKRHGLGTTKTMLLVCALLVGAEVLITLLAVVIARAQGNSVRDALETIWLSWGGSPLIFALGMPFLLAIGAITALEERQQADEDDVLLSIDAVGVHLGGAQPRTVGWDEVRGLCRIERPLGSAEDDEWEPYLVVLLHDAEALPRSSKAWGPSRPWPGAHEVIGRAMPYDDLVAAVAQYAPDVPVTDRGRVPD</sequence>
<comment type="caution">
    <text evidence="2">The sequence shown here is derived from an EMBL/GenBank/DDBJ whole genome shotgun (WGS) entry which is preliminary data.</text>
</comment>
<dbReference type="Proteomes" id="UP000295075">
    <property type="component" value="Unassembled WGS sequence"/>
</dbReference>
<keyword evidence="1" id="KW-0472">Membrane</keyword>
<evidence type="ECO:0000313" key="3">
    <source>
        <dbReference type="Proteomes" id="UP000295075"/>
    </source>
</evidence>
<proteinExistence type="predicted"/>
<gene>
    <name evidence="2" type="ORF">E1261_18670</name>
</gene>
<evidence type="ECO:0000256" key="1">
    <source>
        <dbReference type="SAM" id="Phobius"/>
    </source>
</evidence>
<dbReference type="AlphaFoldDB" id="A0A4R4Q0T3"/>
<dbReference type="OrthoDB" id="3823473at2"/>
<dbReference type="EMBL" id="SMKA01000078">
    <property type="protein sequence ID" value="TDC28382.1"/>
    <property type="molecule type" value="Genomic_DNA"/>
</dbReference>
<feature type="transmembrane region" description="Helical" evidence="1">
    <location>
        <begin position="23"/>
        <end position="45"/>
    </location>
</feature>
<evidence type="ECO:0000313" key="2">
    <source>
        <dbReference type="EMBL" id="TDC28382.1"/>
    </source>
</evidence>
<dbReference type="RefSeq" id="WP_132408158.1">
    <property type="nucleotide sequence ID" value="NZ_SMKA01000078.1"/>
</dbReference>
<keyword evidence="3" id="KW-1185">Reference proteome</keyword>
<feature type="transmembrane region" description="Helical" evidence="1">
    <location>
        <begin position="65"/>
        <end position="86"/>
    </location>
</feature>
<organism evidence="2 3">
    <name type="scientific">Kribbella albertanoniae</name>
    <dbReference type="NCBI Taxonomy" id="1266829"/>
    <lineage>
        <taxon>Bacteria</taxon>
        <taxon>Bacillati</taxon>
        <taxon>Actinomycetota</taxon>
        <taxon>Actinomycetes</taxon>
        <taxon>Propionibacteriales</taxon>
        <taxon>Kribbellaceae</taxon>
        <taxon>Kribbella</taxon>
    </lineage>
</organism>
<name>A0A4R4Q0T3_9ACTN</name>
<keyword evidence="1" id="KW-0812">Transmembrane</keyword>